<gene>
    <name evidence="9" type="ORF">CUESP1_2942</name>
</gene>
<keyword evidence="3" id="KW-1003">Cell membrane</keyword>
<evidence type="ECO:0000313" key="9">
    <source>
        <dbReference type="EMBL" id="SHD78271.1"/>
    </source>
</evidence>
<proteinExistence type="inferred from homology"/>
<dbReference type="GO" id="GO:0005886">
    <property type="term" value="C:plasma membrane"/>
    <property type="evidence" value="ECO:0007669"/>
    <property type="project" value="UniProtKB-SubCell"/>
</dbReference>
<sequence>MMEKIKKNKFLIFVVLIYLILLLSNTEKAIISFKNSGYYIKEMLMIMPVIFVLTALIEAWVPKKMIMEHLGDGSGLKGSFISLLLGSVSAGPIYAAFPVCKTLLKKGASISNIVVILSAWAVIKIPMLANEAKFLSPKFMATRWVLTTIAILIMGYLISKIVRRKDIPMDSEKINDGEIVIKEEYCIGCGICEKLAPNYFKVGNKKAKVVNSKAEQEMEGAIIKAIEKCPTKAIAMGDKKLPREKVGKQTMEMN</sequence>
<dbReference type="RefSeq" id="WP_005585371.1">
    <property type="nucleotide sequence ID" value="NZ_LT669839.1"/>
</dbReference>
<dbReference type="HOGENOM" id="CLU_101297_0_0_9"/>
<keyword evidence="6 7" id="KW-0472">Membrane</keyword>
<evidence type="ECO:0000259" key="8">
    <source>
        <dbReference type="PROSITE" id="PS51379"/>
    </source>
</evidence>
<feature type="transmembrane region" description="Helical" evidence="7">
    <location>
        <begin position="109"/>
        <end position="129"/>
    </location>
</feature>
<dbReference type="PROSITE" id="PS51379">
    <property type="entry name" value="4FE4S_FER_2"/>
    <property type="match status" value="1"/>
</dbReference>
<evidence type="ECO:0000256" key="6">
    <source>
        <dbReference type="ARBA" id="ARBA00023136"/>
    </source>
</evidence>
<dbReference type="Proteomes" id="UP000245423">
    <property type="component" value="Chromosome 1"/>
</dbReference>
<dbReference type="SUPFAM" id="SSF54862">
    <property type="entry name" value="4Fe-4S ferredoxins"/>
    <property type="match status" value="1"/>
</dbReference>
<reference evidence="9 10" key="1">
    <citation type="submission" date="2016-11" db="EMBL/GenBank/DDBJ databases">
        <authorList>
            <person name="Manzoor S."/>
        </authorList>
    </citation>
    <scope>NUCLEOTIDE SEQUENCE [LARGE SCALE GENOMIC DNA]</scope>
    <source>
        <strain evidence="9">Clostridium ultunense strain Esp</strain>
    </source>
</reference>
<evidence type="ECO:0000256" key="5">
    <source>
        <dbReference type="ARBA" id="ARBA00022989"/>
    </source>
</evidence>
<evidence type="ECO:0000256" key="2">
    <source>
        <dbReference type="ARBA" id="ARBA00006386"/>
    </source>
</evidence>
<dbReference type="OrthoDB" id="9798408at2"/>
<evidence type="ECO:0000256" key="7">
    <source>
        <dbReference type="SAM" id="Phobius"/>
    </source>
</evidence>
<accession>M1ZAT8</accession>
<name>M1ZAT8_9FIRM</name>
<dbReference type="Pfam" id="PF13370">
    <property type="entry name" value="Fer4_13"/>
    <property type="match status" value="1"/>
</dbReference>
<evidence type="ECO:0000256" key="1">
    <source>
        <dbReference type="ARBA" id="ARBA00004651"/>
    </source>
</evidence>
<dbReference type="Pfam" id="PF03773">
    <property type="entry name" value="ArsP_1"/>
    <property type="match status" value="1"/>
</dbReference>
<evidence type="ECO:0000256" key="3">
    <source>
        <dbReference type="ARBA" id="ARBA00022475"/>
    </source>
</evidence>
<feature type="transmembrane region" description="Helical" evidence="7">
    <location>
        <begin position="141"/>
        <end position="159"/>
    </location>
</feature>
<keyword evidence="4 7" id="KW-0812">Transmembrane</keyword>
<organism evidence="9 10">
    <name type="scientific">[Clostridium] ultunense Esp</name>
    <dbReference type="NCBI Taxonomy" id="1288971"/>
    <lineage>
        <taxon>Bacteria</taxon>
        <taxon>Bacillati</taxon>
        <taxon>Bacillota</taxon>
        <taxon>Tissierellia</taxon>
        <taxon>Tissierellales</taxon>
        <taxon>Tepidimicrobiaceae</taxon>
        <taxon>Schnuerera</taxon>
    </lineage>
</organism>
<dbReference type="Gene3D" id="3.30.70.20">
    <property type="match status" value="1"/>
</dbReference>
<dbReference type="InterPro" id="IPR017896">
    <property type="entry name" value="4Fe4S_Fe-S-bd"/>
</dbReference>
<evidence type="ECO:0000256" key="4">
    <source>
        <dbReference type="ARBA" id="ARBA00022692"/>
    </source>
</evidence>
<dbReference type="InterPro" id="IPR005524">
    <property type="entry name" value="DUF318"/>
</dbReference>
<comment type="similarity">
    <text evidence="2">Belongs to the UPF0718 family.</text>
</comment>
<dbReference type="EMBL" id="LT669839">
    <property type="protein sequence ID" value="SHD78271.1"/>
    <property type="molecule type" value="Genomic_DNA"/>
</dbReference>
<feature type="transmembrane region" description="Helical" evidence="7">
    <location>
        <begin position="38"/>
        <end position="57"/>
    </location>
</feature>
<feature type="transmembrane region" description="Helical" evidence="7">
    <location>
        <begin position="78"/>
        <end position="97"/>
    </location>
</feature>
<keyword evidence="5 7" id="KW-1133">Transmembrane helix</keyword>
<evidence type="ECO:0000313" key="10">
    <source>
        <dbReference type="Proteomes" id="UP000245423"/>
    </source>
</evidence>
<dbReference type="AlphaFoldDB" id="M1ZAT8"/>
<comment type="subcellular location">
    <subcellularLocation>
        <location evidence="1">Cell membrane</location>
        <topology evidence="1">Multi-pass membrane protein</topology>
    </subcellularLocation>
</comment>
<feature type="domain" description="4Fe-4S ferredoxin-type" evidence="8">
    <location>
        <begin position="177"/>
        <end position="205"/>
    </location>
</feature>
<protein>
    <recommendedName>
        <fullName evidence="8">4Fe-4S ferredoxin-type domain-containing protein</fullName>
    </recommendedName>
</protein>
<keyword evidence="10" id="KW-1185">Reference proteome</keyword>